<dbReference type="RefSeq" id="WP_135803048.1">
    <property type="nucleotide sequence ID" value="NZ_SRPF01000002.1"/>
</dbReference>
<evidence type="ECO:0000256" key="15">
    <source>
        <dbReference type="SAM" id="SignalP"/>
    </source>
</evidence>
<dbReference type="CDD" id="cd01347">
    <property type="entry name" value="ligand_gated_channel"/>
    <property type="match status" value="1"/>
</dbReference>
<evidence type="ECO:0000313" key="18">
    <source>
        <dbReference type="EMBL" id="TGN40386.1"/>
    </source>
</evidence>
<dbReference type="OrthoDB" id="9760620at2"/>
<keyword evidence="4" id="KW-0410">Iron transport</keyword>
<dbReference type="Gene3D" id="2.170.130.10">
    <property type="entry name" value="TonB-dependent receptor, plug domain"/>
    <property type="match status" value="1"/>
</dbReference>
<keyword evidence="11 12" id="KW-0998">Cell outer membrane</keyword>
<evidence type="ECO:0000256" key="1">
    <source>
        <dbReference type="ARBA" id="ARBA00004571"/>
    </source>
</evidence>
<sequence length="697" mass="76803">MTAVAHQSLWLLPAMALSLVAPNVWAQSEEDAAEPFITVTSPRLERNLYETPAAVSVTNAPEIREGQQRLQLDESLSTVPGLFFQNRYNFAQNLRLSTRGFGARSPFGIRGIRIQVDGIPYTLPDGQSQVDSIDLDSAQRIEVIRGPASVQYGNAAGGVIDITTARGDELPQGGRIRLDGGSDDYRKATVQGSGVNGNTSAVGTLSWLNVNGHREQSEAEKGIFNGRLSHVLSEGRRVTATFNALYNPKSEDPAGLTAAQVAEDRNQATDNAKSLDSAQSVDQQTLGVEYRDSQLLPGTLTVNTFYNRRDFRQQLPFPGPSQIAYDRNFYGTGAQYQQVSELTGRTFKWVVGADLQRQEDDRRRYRVVFNPGQIQDEAQTATNFAVFGQGDLALTDQWNLSLGARWDQLRLAIDDRFFNDTAFDSGDSVADDSGSRTFREVSGVVGLSYRFAPQHQVYATVGTAFESPTFTEFANPDGGNGFNPDIEPQQALNRELGMRGVIGEGLAFDVAIFSILVDDEIVINDQGAQTFYRNAGETRRQGLELGIDWDISYAWRVTSALTLADYELRDFTDEQGNDADGNDIPGLPSTLWVNEVKWQGAGGRFAALESQYIGEFYAENSNQTEVSDVWLLSARVGDRFLIGDQTLSVYAGLRNLLDEDYFANVRVNANADRPVADRGYFEPGPGRTFYAGVEWSF</sequence>
<dbReference type="PROSITE" id="PS52016">
    <property type="entry name" value="TONB_DEPENDENT_REC_3"/>
    <property type="match status" value="1"/>
</dbReference>
<evidence type="ECO:0000256" key="7">
    <source>
        <dbReference type="ARBA" id="ARBA00023004"/>
    </source>
</evidence>
<evidence type="ECO:0000259" key="16">
    <source>
        <dbReference type="Pfam" id="PF00593"/>
    </source>
</evidence>
<keyword evidence="8" id="KW-0406">Ion transport</keyword>
<evidence type="ECO:0000256" key="10">
    <source>
        <dbReference type="ARBA" id="ARBA00023136"/>
    </source>
</evidence>
<keyword evidence="6 15" id="KW-0732">Signal</keyword>
<keyword evidence="19" id="KW-1185">Reference proteome</keyword>
<dbReference type="PROSITE" id="PS01156">
    <property type="entry name" value="TONB_DEPENDENT_REC_2"/>
    <property type="match status" value="1"/>
</dbReference>
<dbReference type="InterPro" id="IPR010917">
    <property type="entry name" value="TonB_rcpt_CS"/>
</dbReference>
<dbReference type="Pfam" id="PF07715">
    <property type="entry name" value="Plug"/>
    <property type="match status" value="1"/>
</dbReference>
<keyword evidence="5 12" id="KW-0812">Transmembrane</keyword>
<evidence type="ECO:0000256" key="4">
    <source>
        <dbReference type="ARBA" id="ARBA00022496"/>
    </source>
</evidence>
<dbReference type="Pfam" id="PF00593">
    <property type="entry name" value="TonB_dep_Rec_b-barrel"/>
    <property type="match status" value="1"/>
</dbReference>
<dbReference type="InterPro" id="IPR037066">
    <property type="entry name" value="Plug_dom_sf"/>
</dbReference>
<feature type="domain" description="TonB-dependent receptor plug" evidence="17">
    <location>
        <begin position="48"/>
        <end position="159"/>
    </location>
</feature>
<dbReference type="InterPro" id="IPR039426">
    <property type="entry name" value="TonB-dep_rcpt-like"/>
</dbReference>
<feature type="short sequence motif" description="TonB C-terminal box" evidence="13">
    <location>
        <begin position="680"/>
        <end position="697"/>
    </location>
</feature>
<dbReference type="GO" id="GO:0009279">
    <property type="term" value="C:cell outer membrane"/>
    <property type="evidence" value="ECO:0007669"/>
    <property type="project" value="UniProtKB-SubCell"/>
</dbReference>
<evidence type="ECO:0000256" key="11">
    <source>
        <dbReference type="ARBA" id="ARBA00023237"/>
    </source>
</evidence>
<feature type="domain" description="TonB-dependent receptor-like beta-barrel" evidence="16">
    <location>
        <begin position="234"/>
        <end position="656"/>
    </location>
</feature>
<name>A0A4Z1CA46_9GAMM</name>
<evidence type="ECO:0000256" key="14">
    <source>
        <dbReference type="RuleBase" id="RU003357"/>
    </source>
</evidence>
<keyword evidence="9 14" id="KW-0798">TonB box</keyword>
<keyword evidence="7" id="KW-0408">Iron</keyword>
<evidence type="ECO:0000256" key="13">
    <source>
        <dbReference type="PROSITE-ProRule" id="PRU10144"/>
    </source>
</evidence>
<organism evidence="18 19">
    <name type="scientific">Marinobacter confluentis</name>
    <dbReference type="NCBI Taxonomy" id="1697557"/>
    <lineage>
        <taxon>Bacteria</taxon>
        <taxon>Pseudomonadati</taxon>
        <taxon>Pseudomonadota</taxon>
        <taxon>Gammaproteobacteria</taxon>
        <taxon>Pseudomonadales</taxon>
        <taxon>Marinobacteraceae</taxon>
        <taxon>Marinobacter</taxon>
    </lineage>
</organism>
<dbReference type="PANTHER" id="PTHR32552">
    <property type="entry name" value="FERRICHROME IRON RECEPTOR-RELATED"/>
    <property type="match status" value="1"/>
</dbReference>
<feature type="chain" id="PRO_5021380144" evidence="15">
    <location>
        <begin position="27"/>
        <end position="697"/>
    </location>
</feature>
<evidence type="ECO:0000256" key="2">
    <source>
        <dbReference type="ARBA" id="ARBA00022448"/>
    </source>
</evidence>
<dbReference type="SUPFAM" id="SSF56935">
    <property type="entry name" value="Porins"/>
    <property type="match status" value="1"/>
</dbReference>
<evidence type="ECO:0000256" key="3">
    <source>
        <dbReference type="ARBA" id="ARBA00022452"/>
    </source>
</evidence>
<dbReference type="Gene3D" id="2.40.170.20">
    <property type="entry name" value="TonB-dependent receptor, beta-barrel domain"/>
    <property type="match status" value="1"/>
</dbReference>
<keyword evidence="2 12" id="KW-0813">Transport</keyword>
<evidence type="ECO:0000259" key="17">
    <source>
        <dbReference type="Pfam" id="PF07715"/>
    </source>
</evidence>
<keyword evidence="3 12" id="KW-1134">Transmembrane beta strand</keyword>
<comment type="subcellular location">
    <subcellularLocation>
        <location evidence="1 12">Cell outer membrane</location>
        <topology evidence="1 12">Multi-pass membrane protein</topology>
    </subcellularLocation>
</comment>
<dbReference type="PANTHER" id="PTHR32552:SF81">
    <property type="entry name" value="TONB-DEPENDENT OUTER MEMBRANE RECEPTOR"/>
    <property type="match status" value="1"/>
</dbReference>
<dbReference type="AlphaFoldDB" id="A0A4Z1CA46"/>
<evidence type="ECO:0000256" key="6">
    <source>
        <dbReference type="ARBA" id="ARBA00022729"/>
    </source>
</evidence>
<dbReference type="EMBL" id="SRPF01000002">
    <property type="protein sequence ID" value="TGN40386.1"/>
    <property type="molecule type" value="Genomic_DNA"/>
</dbReference>
<dbReference type="InterPro" id="IPR036942">
    <property type="entry name" value="Beta-barrel_TonB_sf"/>
</dbReference>
<keyword evidence="10 12" id="KW-0472">Membrane</keyword>
<feature type="signal peptide" evidence="15">
    <location>
        <begin position="1"/>
        <end position="26"/>
    </location>
</feature>
<evidence type="ECO:0000256" key="5">
    <source>
        <dbReference type="ARBA" id="ARBA00022692"/>
    </source>
</evidence>
<protein>
    <submittedName>
        <fullName evidence="18">TonB-dependent receptor</fullName>
    </submittedName>
</protein>
<reference evidence="18 19" key="1">
    <citation type="submission" date="2019-04" db="EMBL/GenBank/DDBJ databases">
        <authorList>
            <person name="Park S."/>
            <person name="Yoon J.-H."/>
        </authorList>
    </citation>
    <scope>NUCLEOTIDE SEQUENCE [LARGE SCALE GENOMIC DNA]</scope>
    <source>
        <strain evidence="18 19">HJM-18</strain>
    </source>
</reference>
<proteinExistence type="inferred from homology"/>
<keyword evidence="18" id="KW-0675">Receptor</keyword>
<dbReference type="InterPro" id="IPR012910">
    <property type="entry name" value="Plug_dom"/>
</dbReference>
<evidence type="ECO:0000313" key="19">
    <source>
        <dbReference type="Proteomes" id="UP000298325"/>
    </source>
</evidence>
<evidence type="ECO:0000256" key="12">
    <source>
        <dbReference type="PROSITE-ProRule" id="PRU01360"/>
    </source>
</evidence>
<evidence type="ECO:0000256" key="8">
    <source>
        <dbReference type="ARBA" id="ARBA00023065"/>
    </source>
</evidence>
<dbReference type="InterPro" id="IPR000531">
    <property type="entry name" value="Beta-barrel_TonB"/>
</dbReference>
<dbReference type="GO" id="GO:0006826">
    <property type="term" value="P:iron ion transport"/>
    <property type="evidence" value="ECO:0007669"/>
    <property type="project" value="UniProtKB-KW"/>
</dbReference>
<gene>
    <name evidence="18" type="ORF">E5Q11_08960</name>
</gene>
<accession>A0A4Z1CA46</accession>
<comment type="caution">
    <text evidence="18">The sequence shown here is derived from an EMBL/GenBank/DDBJ whole genome shotgun (WGS) entry which is preliminary data.</text>
</comment>
<dbReference type="Proteomes" id="UP000298325">
    <property type="component" value="Unassembled WGS sequence"/>
</dbReference>
<evidence type="ECO:0000256" key="9">
    <source>
        <dbReference type="ARBA" id="ARBA00023077"/>
    </source>
</evidence>
<comment type="similarity">
    <text evidence="12 14">Belongs to the TonB-dependent receptor family.</text>
</comment>